<dbReference type="EMBL" id="JBBLXS010000141">
    <property type="protein sequence ID" value="MEK0185692.1"/>
    <property type="molecule type" value="Genomic_DNA"/>
</dbReference>
<sequence length="103" mass="11055">MMDSVKRIEIIAHSVELGKILDGLDKAGVPGYSVIRDVAGKSTRDHVSRDSSMTALDNIYVLAFCSPDQVSAVAENIRPVLNKFGGSCFISDAVELLITRCVG</sequence>
<organism evidence="1 2">
    <name type="scientific">Microcoleus anatoxicus PTRS2</name>
    <dbReference type="NCBI Taxonomy" id="2705321"/>
    <lineage>
        <taxon>Bacteria</taxon>
        <taxon>Bacillati</taxon>
        <taxon>Cyanobacteriota</taxon>
        <taxon>Cyanophyceae</taxon>
        <taxon>Oscillatoriophycideae</taxon>
        <taxon>Oscillatoriales</taxon>
        <taxon>Microcoleaceae</taxon>
        <taxon>Microcoleus</taxon>
        <taxon>Microcoleus anatoxicus</taxon>
    </lineage>
</organism>
<dbReference type="Gene3D" id="3.30.70.120">
    <property type="match status" value="1"/>
</dbReference>
<keyword evidence="2" id="KW-1185">Reference proteome</keyword>
<dbReference type="RefSeq" id="WP_340519471.1">
    <property type="nucleotide sequence ID" value="NZ_JBBLXS010000141.1"/>
</dbReference>
<evidence type="ECO:0000313" key="1">
    <source>
        <dbReference type="EMBL" id="MEK0185692.1"/>
    </source>
</evidence>
<dbReference type="InterPro" id="IPR015867">
    <property type="entry name" value="N-reg_PII/ATP_PRibTrfase_C"/>
</dbReference>
<dbReference type="InterPro" id="IPR002187">
    <property type="entry name" value="N-reg_PII"/>
</dbReference>
<dbReference type="Pfam" id="PF00543">
    <property type="entry name" value="P-II"/>
    <property type="match status" value="1"/>
</dbReference>
<proteinExistence type="predicted"/>
<dbReference type="SUPFAM" id="SSF54913">
    <property type="entry name" value="GlnB-like"/>
    <property type="match status" value="1"/>
</dbReference>
<name>A0ABU8YMV9_9CYAN</name>
<evidence type="ECO:0000313" key="2">
    <source>
        <dbReference type="Proteomes" id="UP001384579"/>
    </source>
</evidence>
<dbReference type="InterPro" id="IPR011322">
    <property type="entry name" value="N-reg_PII-like_a/b"/>
</dbReference>
<gene>
    <name evidence="1" type="ORF">WMG39_12675</name>
</gene>
<reference evidence="1 2" key="1">
    <citation type="journal article" date="2020" name="Harmful Algae">
        <title>Molecular and morphological characterization of a novel dihydroanatoxin-a producing Microcoleus species (cyanobacteria) from the Russian River, California, USA.</title>
        <authorList>
            <person name="Conklin K.Y."/>
            <person name="Stancheva R."/>
            <person name="Otten T.G."/>
            <person name="Fadness R."/>
            <person name="Boyer G.L."/>
            <person name="Read B."/>
            <person name="Zhang X."/>
            <person name="Sheath R.G."/>
        </authorList>
    </citation>
    <scope>NUCLEOTIDE SEQUENCE [LARGE SCALE GENOMIC DNA]</scope>
    <source>
        <strain evidence="1 2">PTRS2</strain>
    </source>
</reference>
<protein>
    <submittedName>
        <fullName evidence="1">P-II family nitrogen regulator</fullName>
    </submittedName>
</protein>
<dbReference type="Proteomes" id="UP001384579">
    <property type="component" value="Unassembled WGS sequence"/>
</dbReference>
<comment type="caution">
    <text evidence="1">The sequence shown here is derived from an EMBL/GenBank/DDBJ whole genome shotgun (WGS) entry which is preliminary data.</text>
</comment>
<accession>A0ABU8YMV9</accession>